<evidence type="ECO:0000313" key="3">
    <source>
        <dbReference type="Proteomes" id="UP000289886"/>
    </source>
</evidence>
<gene>
    <name evidence="2" type="ORF">EOD39_7279</name>
</gene>
<dbReference type="EMBL" id="SCEB01215136">
    <property type="protein sequence ID" value="RXM31093.1"/>
    <property type="molecule type" value="Genomic_DNA"/>
</dbReference>
<feature type="domain" description="NAD(P)-binding" evidence="1">
    <location>
        <begin position="1"/>
        <end position="114"/>
    </location>
</feature>
<organism evidence="2 3">
    <name type="scientific">Acipenser ruthenus</name>
    <name type="common">Sterlet sturgeon</name>
    <dbReference type="NCBI Taxonomy" id="7906"/>
    <lineage>
        <taxon>Eukaryota</taxon>
        <taxon>Metazoa</taxon>
        <taxon>Chordata</taxon>
        <taxon>Craniata</taxon>
        <taxon>Vertebrata</taxon>
        <taxon>Euteleostomi</taxon>
        <taxon>Actinopterygii</taxon>
        <taxon>Chondrostei</taxon>
        <taxon>Acipenseriformes</taxon>
        <taxon>Acipenseridae</taxon>
        <taxon>Acipenser</taxon>
    </lineage>
</organism>
<sequence length="305" mass="34899">QGDICDSYFVKLLFETEKIDIVLHFAAQTHVDNSFWCSSEFTKVNVYGTHVLVKAAHEAAVEKFIHVSTDEVYGDSIEEEFDESSPHRPTNPYAASKAAAECIVLSYWEKYKVIPRFISLLQHNRKCCIHGSGLQVRNFLYAADVTEAFLTVLEKGAPGEIYNMGTKFELSVLQLARELIQLIKKIASDSEAEQWLDYVIDRPYNDLRYPMNSEKLQRLGWRPKVSWKEGIGRTRNFAGYNYGECKCGWTGPNCEQRKPPVVRKNIHSLTPVELEEFLDAFDRAKNTTHPDFVVATQQCCLLIML</sequence>
<dbReference type="AlphaFoldDB" id="A0A444U7B1"/>
<dbReference type="InterPro" id="IPR036291">
    <property type="entry name" value="NAD(P)-bd_dom_sf"/>
</dbReference>
<dbReference type="Gene3D" id="3.90.25.10">
    <property type="entry name" value="UDP-galactose 4-epimerase, domain 1"/>
    <property type="match status" value="1"/>
</dbReference>
<comment type="caution">
    <text evidence="2">The sequence shown here is derived from an EMBL/GenBank/DDBJ whole genome shotgun (WGS) entry which is preliminary data.</text>
</comment>
<dbReference type="Pfam" id="PF16363">
    <property type="entry name" value="GDP_Man_Dehyd"/>
    <property type="match status" value="1"/>
</dbReference>
<dbReference type="InterPro" id="IPR008922">
    <property type="entry name" value="Di-copper_centre_dom_sf"/>
</dbReference>
<evidence type="ECO:0000259" key="1">
    <source>
        <dbReference type="Pfam" id="PF16363"/>
    </source>
</evidence>
<dbReference type="Gene3D" id="3.40.50.720">
    <property type="entry name" value="NAD(P)-binding Rossmann-like Domain"/>
    <property type="match status" value="2"/>
</dbReference>
<dbReference type="Proteomes" id="UP000289886">
    <property type="component" value="Unassembled WGS sequence"/>
</dbReference>
<name>A0A444U7B1_ACIRT</name>
<accession>A0A444U7B1</accession>
<keyword evidence="3" id="KW-1185">Reference proteome</keyword>
<protein>
    <recommendedName>
        <fullName evidence="1">NAD(P)-binding domain-containing protein</fullName>
    </recommendedName>
</protein>
<dbReference type="InterPro" id="IPR016040">
    <property type="entry name" value="NAD(P)-bd_dom"/>
</dbReference>
<dbReference type="SUPFAM" id="SSF48056">
    <property type="entry name" value="Di-copper centre-containing domain"/>
    <property type="match status" value="1"/>
</dbReference>
<dbReference type="SUPFAM" id="SSF51735">
    <property type="entry name" value="NAD(P)-binding Rossmann-fold domains"/>
    <property type="match status" value="1"/>
</dbReference>
<feature type="non-terminal residue" evidence="2">
    <location>
        <position position="1"/>
    </location>
</feature>
<dbReference type="GO" id="GO:0003824">
    <property type="term" value="F:catalytic activity"/>
    <property type="evidence" value="ECO:0007669"/>
    <property type="project" value="UniProtKB-ARBA"/>
</dbReference>
<proteinExistence type="predicted"/>
<reference evidence="2 3" key="1">
    <citation type="submission" date="2019-01" db="EMBL/GenBank/DDBJ databases">
        <title>Draft Genome and Complete Hox-Cluster Characterization of the Sterlet Sturgeon (Acipenser ruthenus).</title>
        <authorList>
            <person name="Wei Q."/>
        </authorList>
    </citation>
    <scope>NUCLEOTIDE SEQUENCE [LARGE SCALE GENOMIC DNA]</scope>
    <source>
        <strain evidence="2">WHYD16114868_AA</strain>
        <tissue evidence="2">Blood</tissue>
    </source>
</reference>
<dbReference type="PANTHER" id="PTHR43000">
    <property type="entry name" value="DTDP-D-GLUCOSE 4,6-DEHYDRATASE-RELATED"/>
    <property type="match status" value="1"/>
</dbReference>
<evidence type="ECO:0000313" key="2">
    <source>
        <dbReference type="EMBL" id="RXM31093.1"/>
    </source>
</evidence>